<dbReference type="Proteomes" id="UP000695000">
    <property type="component" value="Unplaced"/>
</dbReference>
<sequence>MNPKYLFFIVNFVVSMHGIMGDRCRNEPSCKVQKVHGMKSADCYKLDLKHIPKCLTEDAEIIDLSYNRIREIKSDDLRKFKYLKFLYLAENMITNIESESLADKTNLQALDLSYNAFSQTLPEVIFHLPSLKNLYLSQNQNINIIDIIHAATPITSPLVLLDISHNKYSDIQTLPNLGIVPTLLVYNVSGMDFTMTFADVAGLCNLHSFVLDNSTVYFEDPCDCWTMGKWLKDRNVNFIPFDCKRSVEDECSFEIPQMAEEVFSACKQQHAEQIFQEKLNTTLIVVGSILCIVFLSLLIIIYRIRKNRIRRREIKRRNFI</sequence>
<dbReference type="RefSeq" id="XP_017771622.1">
    <property type="nucleotide sequence ID" value="XM_017916133.1"/>
</dbReference>
<evidence type="ECO:0000256" key="12">
    <source>
        <dbReference type="SAM" id="SignalP"/>
    </source>
</evidence>
<evidence type="ECO:0000256" key="7">
    <source>
        <dbReference type="ARBA" id="ARBA00023065"/>
    </source>
</evidence>
<comment type="subcellular location">
    <subcellularLocation>
        <location evidence="1">Cell membrane</location>
        <topology evidence="1">Single-pass membrane protein</topology>
    </subcellularLocation>
</comment>
<keyword evidence="4 11" id="KW-0812">Transmembrane</keyword>
<dbReference type="Gene3D" id="3.80.10.10">
    <property type="entry name" value="Ribonuclease Inhibitor"/>
    <property type="match status" value="1"/>
</dbReference>
<keyword evidence="8 11" id="KW-0472">Membrane</keyword>
<keyword evidence="6 11" id="KW-1133">Transmembrane helix</keyword>
<proteinExistence type="predicted"/>
<organism evidence="13 15">
    <name type="scientific">Nicrophorus vespilloides</name>
    <name type="common">Boreal carrion beetle</name>
    <dbReference type="NCBI Taxonomy" id="110193"/>
    <lineage>
        <taxon>Eukaryota</taxon>
        <taxon>Metazoa</taxon>
        <taxon>Ecdysozoa</taxon>
        <taxon>Arthropoda</taxon>
        <taxon>Hexapoda</taxon>
        <taxon>Insecta</taxon>
        <taxon>Pterygota</taxon>
        <taxon>Neoptera</taxon>
        <taxon>Endopterygota</taxon>
        <taxon>Coleoptera</taxon>
        <taxon>Polyphaga</taxon>
        <taxon>Staphyliniformia</taxon>
        <taxon>Silphidae</taxon>
        <taxon>Nicrophorinae</taxon>
        <taxon>Nicrophorus</taxon>
    </lineage>
</organism>
<evidence type="ECO:0000256" key="3">
    <source>
        <dbReference type="ARBA" id="ARBA00022475"/>
    </source>
</evidence>
<keyword evidence="7" id="KW-0406">Ion transport</keyword>
<dbReference type="InterPro" id="IPR032675">
    <property type="entry name" value="LRR_dom_sf"/>
</dbReference>
<evidence type="ECO:0000313" key="14">
    <source>
        <dbReference type="RefSeq" id="XP_017771620.1"/>
    </source>
</evidence>
<protein>
    <submittedName>
        <fullName evidence="14 15">Uncharacterized protein LOC108559014</fullName>
    </submittedName>
</protein>
<feature type="signal peptide" evidence="12">
    <location>
        <begin position="1"/>
        <end position="21"/>
    </location>
</feature>
<gene>
    <name evidence="14 15 16" type="primary">LOC108559014</name>
</gene>
<evidence type="ECO:0000256" key="1">
    <source>
        <dbReference type="ARBA" id="ARBA00004162"/>
    </source>
</evidence>
<reference evidence="14 15" key="1">
    <citation type="submission" date="2025-05" db="UniProtKB">
        <authorList>
            <consortium name="RefSeq"/>
        </authorList>
    </citation>
    <scope>IDENTIFICATION</scope>
    <source>
        <tissue evidence="14 15">Whole Larva</tissue>
    </source>
</reference>
<dbReference type="SUPFAM" id="SSF52058">
    <property type="entry name" value="L domain-like"/>
    <property type="match status" value="1"/>
</dbReference>
<dbReference type="RefSeq" id="XP_017771620.1">
    <property type="nucleotide sequence ID" value="XM_017916131.1"/>
</dbReference>
<dbReference type="RefSeq" id="XP_017771621.1">
    <property type="nucleotide sequence ID" value="XM_017916132.1"/>
</dbReference>
<keyword evidence="13" id="KW-1185">Reference proteome</keyword>
<dbReference type="PANTHER" id="PTHR46473">
    <property type="entry name" value="GH08155P"/>
    <property type="match status" value="1"/>
</dbReference>
<keyword evidence="5 12" id="KW-0732">Signal</keyword>
<accession>A0ABM1MAM1</accession>
<keyword evidence="2" id="KW-0813">Transport</keyword>
<keyword evidence="3" id="KW-1003">Cell membrane</keyword>
<dbReference type="PANTHER" id="PTHR46473:SF22">
    <property type="entry name" value="ELRR (EXTRACELLULAR LEUCINE-RICH REPEAT) ONLY"/>
    <property type="match status" value="1"/>
</dbReference>
<feature type="chain" id="PRO_5045022683" evidence="12">
    <location>
        <begin position="22"/>
        <end position="320"/>
    </location>
</feature>
<evidence type="ECO:0000313" key="13">
    <source>
        <dbReference type="Proteomes" id="UP000695000"/>
    </source>
</evidence>
<dbReference type="InterPro" id="IPR051432">
    <property type="entry name" value="KCNMA1_auxiliary"/>
</dbReference>
<keyword evidence="9" id="KW-1015">Disulfide bond</keyword>
<dbReference type="InterPro" id="IPR001611">
    <property type="entry name" value="Leu-rich_rpt"/>
</dbReference>
<dbReference type="PROSITE" id="PS51450">
    <property type="entry name" value="LRR"/>
    <property type="match status" value="1"/>
</dbReference>
<evidence type="ECO:0000256" key="4">
    <source>
        <dbReference type="ARBA" id="ARBA00022692"/>
    </source>
</evidence>
<evidence type="ECO:0000256" key="5">
    <source>
        <dbReference type="ARBA" id="ARBA00022729"/>
    </source>
</evidence>
<evidence type="ECO:0000256" key="6">
    <source>
        <dbReference type="ARBA" id="ARBA00022989"/>
    </source>
</evidence>
<dbReference type="GeneID" id="108559014"/>
<evidence type="ECO:0000256" key="2">
    <source>
        <dbReference type="ARBA" id="ARBA00022448"/>
    </source>
</evidence>
<evidence type="ECO:0000313" key="15">
    <source>
        <dbReference type="RefSeq" id="XP_017771621.1"/>
    </source>
</evidence>
<evidence type="ECO:0000256" key="8">
    <source>
        <dbReference type="ARBA" id="ARBA00023136"/>
    </source>
</evidence>
<evidence type="ECO:0000256" key="9">
    <source>
        <dbReference type="ARBA" id="ARBA00023157"/>
    </source>
</evidence>
<evidence type="ECO:0000256" key="10">
    <source>
        <dbReference type="ARBA" id="ARBA00023303"/>
    </source>
</evidence>
<keyword evidence="10" id="KW-0407">Ion channel</keyword>
<evidence type="ECO:0000313" key="16">
    <source>
        <dbReference type="RefSeq" id="XP_017771622.1"/>
    </source>
</evidence>
<evidence type="ECO:0000256" key="11">
    <source>
        <dbReference type="SAM" id="Phobius"/>
    </source>
</evidence>
<feature type="transmembrane region" description="Helical" evidence="11">
    <location>
        <begin position="283"/>
        <end position="302"/>
    </location>
</feature>
<dbReference type="Pfam" id="PF13855">
    <property type="entry name" value="LRR_8"/>
    <property type="match status" value="1"/>
</dbReference>
<name>A0ABM1MAM1_NICVS</name>